<feature type="transmembrane region" description="Helical" evidence="1">
    <location>
        <begin position="18"/>
        <end position="37"/>
    </location>
</feature>
<sequence length="171" mass="18996">MGAAHQGGGGGFLARSELAVRWLLGIQCLLSGINWWYKILPFPNMFDPPGLPVKAEVVRAMLDSGWMFTAAKAVEVALGLSLLFNRYVPLMLVVSFPVIFLTFMLDANFLPALGGYWHGDAPFQHLAAKVLDMLYFGGACLAMQVFLMLSHFDRYRPMLIARAAPMDWSRP</sequence>
<dbReference type="EMBL" id="JACIDT010000009">
    <property type="protein sequence ID" value="MBB3927059.1"/>
    <property type="molecule type" value="Genomic_DNA"/>
</dbReference>
<keyword evidence="1" id="KW-1133">Transmembrane helix</keyword>
<keyword evidence="1" id="KW-0472">Membrane</keyword>
<feature type="transmembrane region" description="Helical" evidence="1">
    <location>
        <begin position="133"/>
        <end position="152"/>
    </location>
</feature>
<dbReference type="Proteomes" id="UP000571950">
    <property type="component" value="Unassembled WGS sequence"/>
</dbReference>
<name>A0A7W6FRH4_9SPHN</name>
<evidence type="ECO:0000313" key="2">
    <source>
        <dbReference type="EMBL" id="MBB3927059.1"/>
    </source>
</evidence>
<evidence type="ECO:0000256" key="1">
    <source>
        <dbReference type="SAM" id="Phobius"/>
    </source>
</evidence>
<evidence type="ECO:0008006" key="4">
    <source>
        <dbReference type="Google" id="ProtNLM"/>
    </source>
</evidence>
<organism evidence="2 3">
    <name type="scientific">Sphingobium jiangsuense</name>
    <dbReference type="NCBI Taxonomy" id="870476"/>
    <lineage>
        <taxon>Bacteria</taxon>
        <taxon>Pseudomonadati</taxon>
        <taxon>Pseudomonadota</taxon>
        <taxon>Alphaproteobacteria</taxon>
        <taxon>Sphingomonadales</taxon>
        <taxon>Sphingomonadaceae</taxon>
        <taxon>Sphingobium</taxon>
    </lineage>
</organism>
<protein>
    <recommendedName>
        <fullName evidence="4">DoxX family protein</fullName>
    </recommendedName>
</protein>
<dbReference type="RefSeq" id="WP_188072556.1">
    <property type="nucleotide sequence ID" value="NZ_BSPS01000023.1"/>
</dbReference>
<evidence type="ECO:0000313" key="3">
    <source>
        <dbReference type="Proteomes" id="UP000571950"/>
    </source>
</evidence>
<proteinExistence type="predicted"/>
<feature type="transmembrane region" description="Helical" evidence="1">
    <location>
        <begin position="91"/>
        <end position="113"/>
    </location>
</feature>
<dbReference type="AlphaFoldDB" id="A0A7W6FRH4"/>
<keyword evidence="1" id="KW-0812">Transmembrane</keyword>
<keyword evidence="3" id="KW-1185">Reference proteome</keyword>
<feature type="transmembrane region" description="Helical" evidence="1">
    <location>
        <begin position="66"/>
        <end position="84"/>
    </location>
</feature>
<comment type="caution">
    <text evidence="2">The sequence shown here is derived from an EMBL/GenBank/DDBJ whole genome shotgun (WGS) entry which is preliminary data.</text>
</comment>
<accession>A0A7W6FRH4</accession>
<reference evidence="2 3" key="1">
    <citation type="submission" date="2020-08" db="EMBL/GenBank/DDBJ databases">
        <title>Genomic Encyclopedia of Type Strains, Phase IV (KMG-IV): sequencing the most valuable type-strain genomes for metagenomic binning, comparative biology and taxonomic classification.</title>
        <authorList>
            <person name="Goeker M."/>
        </authorList>
    </citation>
    <scope>NUCLEOTIDE SEQUENCE [LARGE SCALE GENOMIC DNA]</scope>
    <source>
        <strain evidence="2 3">DSM 26189</strain>
    </source>
</reference>
<gene>
    <name evidence="2" type="ORF">GGR43_002782</name>
</gene>